<dbReference type="PROSITE" id="PS50828">
    <property type="entry name" value="SMR"/>
    <property type="match status" value="1"/>
</dbReference>
<dbReference type="PANTHER" id="PTHR35562">
    <property type="entry name" value="DNA ENDONUCLEASE SMRA-RELATED"/>
    <property type="match status" value="1"/>
</dbReference>
<dbReference type="PANTHER" id="PTHR35562:SF2">
    <property type="entry name" value="DNA ENDONUCLEASE SMRA-RELATED"/>
    <property type="match status" value="1"/>
</dbReference>
<dbReference type="OrthoDB" id="7165597at2"/>
<dbReference type="Pfam" id="PF01713">
    <property type="entry name" value="Smr"/>
    <property type="match status" value="1"/>
</dbReference>
<evidence type="ECO:0000256" key="1">
    <source>
        <dbReference type="SAM" id="MobiDB-lite"/>
    </source>
</evidence>
<dbReference type="Gene3D" id="3.30.1370.110">
    <property type="match status" value="1"/>
</dbReference>
<dbReference type="EMBL" id="SCFB01000004">
    <property type="protein sequence ID" value="RZI46542.1"/>
    <property type="molecule type" value="Genomic_DNA"/>
</dbReference>
<protein>
    <recommendedName>
        <fullName evidence="2">Smr domain-containing protein</fullName>
    </recommendedName>
</protein>
<dbReference type="SUPFAM" id="SSF160443">
    <property type="entry name" value="SMR domain-like"/>
    <property type="match status" value="1"/>
</dbReference>
<reference evidence="3 4" key="1">
    <citation type="submission" date="2018-10" db="EMBL/GenBank/DDBJ databases">
        <title>An updated phylogeny of the Alphaproteobacteria reveals that the parasitic Rickettsiales and Holosporales have independent origins.</title>
        <authorList>
            <person name="Munoz-Gomez S.A."/>
            <person name="Hess S."/>
            <person name="Burger G."/>
            <person name="Lang B.F."/>
            <person name="Susko E."/>
            <person name="Slamovits C.H."/>
            <person name="Roger A.J."/>
        </authorList>
    </citation>
    <scope>NUCLEOTIDE SEQUENCE [LARGE SCALE GENOMIC DNA]</scope>
    <source>
        <strain evidence="3">HOLO01</strain>
    </source>
</reference>
<dbReference type="Proteomes" id="UP000293550">
    <property type="component" value="Unassembled WGS sequence"/>
</dbReference>
<sequence length="165" mass="18410">MKGPTPEDIALWKLFSEGIKRLTKTKTDFATPRPAHHLSSPAPKRDIVIPGKPRGTSQPLVTLEARDLKAISIDGRLDLHGHTLERAQASLGRFMNASQQMNRRWVLVISGKGLHSADGRATLKTFVQEWFRQNTHLVVGFAESKPQDGGAGAFYVKVRRLRIHD</sequence>
<dbReference type="SMART" id="SM00463">
    <property type="entry name" value="SMR"/>
    <property type="match status" value="1"/>
</dbReference>
<feature type="domain" description="Smr" evidence="2">
    <location>
        <begin position="77"/>
        <end position="159"/>
    </location>
</feature>
<organism evidence="3 4">
    <name type="scientific">Candidatus Finniella inopinata</name>
    <dbReference type="NCBI Taxonomy" id="1696036"/>
    <lineage>
        <taxon>Bacteria</taxon>
        <taxon>Pseudomonadati</taxon>
        <taxon>Pseudomonadota</taxon>
        <taxon>Alphaproteobacteria</taxon>
        <taxon>Holosporales</taxon>
        <taxon>Candidatus Paracaedibacteraceae</taxon>
        <taxon>Candidatus Finniella</taxon>
    </lineage>
</organism>
<dbReference type="InterPro" id="IPR002625">
    <property type="entry name" value="Smr_dom"/>
</dbReference>
<gene>
    <name evidence="3" type="ORF">EQU50_02850</name>
</gene>
<feature type="region of interest" description="Disordered" evidence="1">
    <location>
        <begin position="25"/>
        <end position="45"/>
    </location>
</feature>
<dbReference type="InterPro" id="IPR036063">
    <property type="entry name" value="Smr_dom_sf"/>
</dbReference>
<evidence type="ECO:0000313" key="4">
    <source>
        <dbReference type="Proteomes" id="UP000293550"/>
    </source>
</evidence>
<evidence type="ECO:0000313" key="3">
    <source>
        <dbReference type="EMBL" id="RZI46542.1"/>
    </source>
</evidence>
<name>A0A4Q7DIJ2_9PROT</name>
<evidence type="ECO:0000259" key="2">
    <source>
        <dbReference type="PROSITE" id="PS50828"/>
    </source>
</evidence>
<keyword evidence="4" id="KW-1185">Reference proteome</keyword>
<comment type="caution">
    <text evidence="3">The sequence shown here is derived from an EMBL/GenBank/DDBJ whole genome shotgun (WGS) entry which is preliminary data.</text>
</comment>
<accession>A0A4Q7DIJ2</accession>
<dbReference type="RefSeq" id="WP_130153643.1">
    <property type="nucleotide sequence ID" value="NZ_SCFB01000004.1"/>
</dbReference>
<proteinExistence type="predicted"/>
<dbReference type="AlphaFoldDB" id="A0A4Q7DIJ2"/>